<evidence type="ECO:0000313" key="3">
    <source>
        <dbReference type="EMBL" id="WOL12016.1"/>
    </source>
</evidence>
<evidence type="ECO:0000256" key="2">
    <source>
        <dbReference type="PROSITE-ProRule" id="PRU00708"/>
    </source>
</evidence>
<dbReference type="AlphaFoldDB" id="A0AAQ3QK36"/>
<keyword evidence="1" id="KW-0677">Repeat</keyword>
<keyword evidence="4" id="KW-1185">Reference proteome</keyword>
<dbReference type="EMBL" id="CP136895">
    <property type="protein sequence ID" value="WOL12016.1"/>
    <property type="molecule type" value="Genomic_DNA"/>
</dbReference>
<evidence type="ECO:0000256" key="1">
    <source>
        <dbReference type="ARBA" id="ARBA00022737"/>
    </source>
</evidence>
<reference evidence="3 4" key="1">
    <citation type="submission" date="2023-10" db="EMBL/GenBank/DDBJ databases">
        <title>Chromosome-scale genome assembly provides insights into flower coloration mechanisms of Canna indica.</title>
        <authorList>
            <person name="Li C."/>
        </authorList>
    </citation>
    <scope>NUCLEOTIDE SEQUENCE [LARGE SCALE GENOMIC DNA]</scope>
    <source>
        <tissue evidence="3">Flower</tissue>
    </source>
</reference>
<dbReference type="FunFam" id="1.25.40.10:FF:000090">
    <property type="entry name" value="Pentatricopeptide repeat-containing protein, chloroplastic"/>
    <property type="match status" value="1"/>
</dbReference>
<name>A0AAQ3QK36_9LILI</name>
<dbReference type="Proteomes" id="UP001327560">
    <property type="component" value="Chromosome 6"/>
</dbReference>
<dbReference type="InterPro" id="IPR002885">
    <property type="entry name" value="PPR_rpt"/>
</dbReference>
<dbReference type="Gene3D" id="1.25.40.10">
    <property type="entry name" value="Tetratricopeptide repeat domain"/>
    <property type="match status" value="4"/>
</dbReference>
<dbReference type="PROSITE" id="PS51375">
    <property type="entry name" value="PPR"/>
    <property type="match status" value="4"/>
</dbReference>
<dbReference type="Pfam" id="PF20431">
    <property type="entry name" value="E_motif"/>
    <property type="match status" value="1"/>
</dbReference>
<feature type="repeat" description="PPR" evidence="2">
    <location>
        <begin position="189"/>
        <end position="219"/>
    </location>
</feature>
<feature type="repeat" description="PPR" evidence="2">
    <location>
        <begin position="423"/>
        <end position="457"/>
    </location>
</feature>
<dbReference type="InterPro" id="IPR046960">
    <property type="entry name" value="PPR_At4g14850-like_plant"/>
</dbReference>
<feature type="repeat" description="PPR" evidence="2">
    <location>
        <begin position="119"/>
        <end position="153"/>
    </location>
</feature>
<accession>A0AAQ3QK36</accession>
<protein>
    <submittedName>
        <fullName evidence="3">Pentatricopeptide repeat-containing protein</fullName>
    </submittedName>
</protein>
<dbReference type="Pfam" id="PF01535">
    <property type="entry name" value="PPR"/>
    <property type="match status" value="2"/>
</dbReference>
<dbReference type="FunFam" id="1.25.40.10:FF:000381">
    <property type="entry name" value="Pentatricopeptide repeat-containing protein"/>
    <property type="match status" value="1"/>
</dbReference>
<organism evidence="3 4">
    <name type="scientific">Canna indica</name>
    <name type="common">Indian-shot</name>
    <dbReference type="NCBI Taxonomy" id="4628"/>
    <lineage>
        <taxon>Eukaryota</taxon>
        <taxon>Viridiplantae</taxon>
        <taxon>Streptophyta</taxon>
        <taxon>Embryophyta</taxon>
        <taxon>Tracheophyta</taxon>
        <taxon>Spermatophyta</taxon>
        <taxon>Magnoliopsida</taxon>
        <taxon>Liliopsida</taxon>
        <taxon>Zingiberales</taxon>
        <taxon>Cannaceae</taxon>
        <taxon>Canna</taxon>
    </lineage>
</organism>
<dbReference type="InterPro" id="IPR046848">
    <property type="entry name" value="E_motif"/>
</dbReference>
<dbReference type="NCBIfam" id="TIGR00756">
    <property type="entry name" value="PPR"/>
    <property type="match status" value="6"/>
</dbReference>
<dbReference type="PANTHER" id="PTHR24015">
    <property type="entry name" value="OS07G0578800 PROTEIN-RELATED"/>
    <property type="match status" value="1"/>
</dbReference>
<dbReference type="GO" id="GO:0009451">
    <property type="term" value="P:RNA modification"/>
    <property type="evidence" value="ECO:0007669"/>
    <property type="project" value="InterPro"/>
</dbReference>
<feature type="repeat" description="PPR" evidence="2">
    <location>
        <begin position="220"/>
        <end position="254"/>
    </location>
</feature>
<dbReference type="FunFam" id="1.25.40.10:FF:000073">
    <property type="entry name" value="Pentatricopeptide repeat-containing protein chloroplastic"/>
    <property type="match status" value="1"/>
</dbReference>
<gene>
    <name evidence="3" type="ORF">Cni_G20780</name>
</gene>
<evidence type="ECO:0000313" key="4">
    <source>
        <dbReference type="Proteomes" id="UP001327560"/>
    </source>
</evidence>
<dbReference type="InterPro" id="IPR011990">
    <property type="entry name" value="TPR-like_helical_dom_sf"/>
</dbReference>
<dbReference type="Pfam" id="PF13041">
    <property type="entry name" value="PPR_2"/>
    <property type="match status" value="3"/>
</dbReference>
<dbReference type="PANTHER" id="PTHR24015:SF1935">
    <property type="entry name" value="TETRATRICOPEPTIDE REPEAT (TPR)-LIKE SUPERFAMILY PROTEIN"/>
    <property type="match status" value="1"/>
</dbReference>
<dbReference type="GO" id="GO:0003729">
    <property type="term" value="F:mRNA binding"/>
    <property type="evidence" value="ECO:0007669"/>
    <property type="project" value="UniProtKB-ARBA"/>
</dbReference>
<proteinExistence type="predicted"/>
<sequence>MNAIRKYLSVRRLSQLSHCINPDTEFVTLCKLGRHREALDSLLSDRTGDPSLPSSAYSPLLQFCIDSGARDDGVALHRHLLSTRHTPDLHLSTKFIIFYAKFGDLTTARTVFDDMPERSVVTWTALISGCSRNGRAEEALEVFFQMRSTGLKANQYTYGSALRACTSVGCISSGQQIHGCIAKSRFQDDLFVQSALVDMHLKCGSVDDAWHLFRKMEKRDVVAWNSIVGGCAVRGLGDGAFGVFCSMIKDGVQPDHFTYASVLRACGVVRVLVHVNQIHASIVKSGHGSHCAVSGSLVDAYAKCKSLGEAKQVYDSMVDRDLISSTALVTGCAMDINYSWKAFEIFCEINNMGMKIDNVMLSSMLNVCANVPSLDFGRQIHAQMFKNHSDIDVPLGNALIDMYAKSGELQDACHAFDEMRYKNVISWTSLITGYGKNGCGEGAVTLFSKMEENGVKPNDITFLALLFACSHSGLVSKGLECLNSMVTKYHINPRNEHYSCVVDLLARRGLLQEAYDLVCKMNIKPNASLWGAVLGACRVHGDISLGEVSAKHLLNLFPDKSVNYVVLSNVYAAAGLWEPAWKMRQMMEARSIKKDSGYSYI</sequence>